<keyword evidence="2" id="KW-0472">Membrane</keyword>
<feature type="compositionally biased region" description="Low complexity" evidence="1">
    <location>
        <begin position="780"/>
        <end position="798"/>
    </location>
</feature>
<dbReference type="EMBL" id="CAJGYO010000012">
    <property type="protein sequence ID" value="CAD6263542.1"/>
    <property type="molecule type" value="Genomic_DNA"/>
</dbReference>
<dbReference type="PANTHER" id="PTHR31133">
    <property type="entry name" value="MEMBRANE PROTEIN"/>
    <property type="match status" value="1"/>
</dbReference>
<keyword evidence="2" id="KW-1133">Transmembrane helix</keyword>
<feature type="transmembrane region" description="Helical" evidence="2">
    <location>
        <begin position="92"/>
        <end position="118"/>
    </location>
</feature>
<dbReference type="PANTHER" id="PTHR31133:SF12">
    <property type="entry name" value="MEMBRANE PROTEIN"/>
    <property type="match status" value="1"/>
</dbReference>
<feature type="transmembrane region" description="Helical" evidence="2">
    <location>
        <begin position="25"/>
        <end position="49"/>
    </location>
</feature>
<comment type="caution">
    <text evidence="3">The sequence shown here is derived from an EMBL/GenBank/DDBJ whole genome shotgun (WGS) entry which is preliminary data.</text>
</comment>
<dbReference type="Proteomes" id="UP000604825">
    <property type="component" value="Unassembled WGS sequence"/>
</dbReference>
<evidence type="ECO:0000256" key="1">
    <source>
        <dbReference type="SAM" id="MobiDB-lite"/>
    </source>
</evidence>
<feature type="transmembrane region" description="Helical" evidence="2">
    <location>
        <begin position="61"/>
        <end position="86"/>
    </location>
</feature>
<feature type="transmembrane region" description="Helical" evidence="2">
    <location>
        <begin position="305"/>
        <end position="324"/>
    </location>
</feature>
<feature type="transmembrane region" description="Helical" evidence="2">
    <location>
        <begin position="280"/>
        <end position="299"/>
    </location>
</feature>
<sequence length="851" mass="94023">MESVKGWVAANYAEAMASIQHSLRVAYVVFSFCAAFFLGGIKGTPVLVINRVLPSSDFGALLCLGPWGFCAHVFLLLSNGCAAMVVGPVAAALMIVGNVGVILVLFPAHVWWTIYSLVKTDRVNAGLKLAVLLALPVLFGLWLGLGIFGSALVALGYGFFTPWISTFEAFRQESEAKKFVHGIVDGTWGTIKGSCTVVRDFADICFHSYPVYLKELRESCQNREPHSIRLLDVPSCIVVALLGLVVDIPLYTVIALIKSPYMLFKGWQRLLHDLISREGPFLETVCVPIAGLAILFWPLVVVGSVLLAIVSSIFVGLYGAVIVFQEKSFQRGVSYVVAMVAEFDEYTNDWLYLREGTVLPKPSYRKRKSSNSTEFSVRTNASVKGTGPSEAPAMLVPNLAPARSVREAIQEVKMVQIWENLMKSCEQRGRDLLNLNVITTAGLTEWLRAKESGHETISLGLPSYNLLCTVLQSIKAGSGGLVLGNFEVNQHNRPQDRLLDWIFHPVLVLKEQIQALKMTEEEVRFLEKLTVFVGNAASAGGWDNGAEMPQDPVRLAQIQAISRRLVGIVRSLSKFPTYRRRYRHVVKLLIAYSIERESSSASGHSASYFEITQLDPFVTRFVESLSKAGTVAPGITAASENSMDRFPLLDPRFDEHHRARRIENGEVLNVLRPMTHEASTTMVYDERYTPSQVIWMWERLPVGRPHQLDPPQPWFPQGDAVVAPTVAHLYERAHGTYHVSRHAYISFTNELDTLLPQHTFPDVAVPQRLGAWTFSAHVGGTSSSHGAHGGDTSSSHGAKNIAEGGQGHGHYDDEDDEGWESTMIMSMMRLACPGLEMHPKELKAPPVRTPT</sequence>
<evidence type="ECO:0000256" key="2">
    <source>
        <dbReference type="SAM" id="Phobius"/>
    </source>
</evidence>
<dbReference type="OrthoDB" id="1054248at2759"/>
<dbReference type="AlphaFoldDB" id="A0A811R222"/>
<feature type="transmembrane region" description="Helical" evidence="2">
    <location>
        <begin position="130"/>
        <end position="160"/>
    </location>
</feature>
<evidence type="ECO:0000313" key="4">
    <source>
        <dbReference type="Proteomes" id="UP000604825"/>
    </source>
</evidence>
<proteinExistence type="predicted"/>
<accession>A0A811R222</accession>
<organism evidence="3 4">
    <name type="scientific">Miscanthus lutarioriparius</name>
    <dbReference type="NCBI Taxonomy" id="422564"/>
    <lineage>
        <taxon>Eukaryota</taxon>
        <taxon>Viridiplantae</taxon>
        <taxon>Streptophyta</taxon>
        <taxon>Embryophyta</taxon>
        <taxon>Tracheophyta</taxon>
        <taxon>Spermatophyta</taxon>
        <taxon>Magnoliopsida</taxon>
        <taxon>Liliopsida</taxon>
        <taxon>Poales</taxon>
        <taxon>Poaceae</taxon>
        <taxon>PACMAD clade</taxon>
        <taxon>Panicoideae</taxon>
        <taxon>Andropogonodae</taxon>
        <taxon>Andropogoneae</taxon>
        <taxon>Saccharinae</taxon>
        <taxon>Miscanthus</taxon>
    </lineage>
</organism>
<protein>
    <submittedName>
        <fullName evidence="3">Uncharacterized protein</fullName>
    </submittedName>
</protein>
<feature type="transmembrane region" description="Helical" evidence="2">
    <location>
        <begin position="237"/>
        <end position="259"/>
    </location>
</feature>
<name>A0A811R222_9POAL</name>
<gene>
    <name evidence="3" type="ORF">NCGR_LOCUS46847</name>
</gene>
<keyword evidence="4" id="KW-1185">Reference proteome</keyword>
<reference evidence="3" key="1">
    <citation type="submission" date="2020-10" db="EMBL/GenBank/DDBJ databases">
        <authorList>
            <person name="Han B."/>
            <person name="Lu T."/>
            <person name="Zhao Q."/>
            <person name="Huang X."/>
            <person name="Zhao Y."/>
        </authorList>
    </citation>
    <scope>NUCLEOTIDE SEQUENCE</scope>
</reference>
<dbReference type="InterPro" id="IPR040229">
    <property type="entry name" value="At3g27390-like"/>
</dbReference>
<feature type="region of interest" description="Disordered" evidence="1">
    <location>
        <begin position="780"/>
        <end position="817"/>
    </location>
</feature>
<keyword evidence="2" id="KW-0812">Transmembrane</keyword>
<evidence type="ECO:0000313" key="3">
    <source>
        <dbReference type="EMBL" id="CAD6263542.1"/>
    </source>
</evidence>